<gene>
    <name evidence="3" type="ORF">PCOR1329_LOCUS59132</name>
</gene>
<sequence>MEVRLLRIRGVPPETGETAAGVMDGGHGSQSQTELSGYGVGLPLSRLYARHLGGDIVISQVLGHGTEASVFLSRHGIREDFCLGDSEEPAAETHGALRGRDSMRAPF</sequence>
<comment type="caution">
    <text evidence="3">The sequence shown here is derived from an EMBL/GenBank/DDBJ whole genome shotgun (WGS) entry which is preliminary data.</text>
</comment>
<comment type="similarity">
    <text evidence="1">Belongs to the PDK/BCKDK protein kinase family.</text>
</comment>
<dbReference type="PANTHER" id="PTHR11947">
    <property type="entry name" value="PYRUVATE DEHYDROGENASE KINASE"/>
    <property type="match status" value="1"/>
</dbReference>
<feature type="compositionally biased region" description="Basic and acidic residues" evidence="2">
    <location>
        <begin position="98"/>
        <end position="107"/>
    </location>
</feature>
<name>A0ABN9VLD5_9DINO</name>
<evidence type="ECO:0000313" key="3">
    <source>
        <dbReference type="EMBL" id="CAK0874141.1"/>
    </source>
</evidence>
<organism evidence="3 4">
    <name type="scientific">Prorocentrum cordatum</name>
    <dbReference type="NCBI Taxonomy" id="2364126"/>
    <lineage>
        <taxon>Eukaryota</taxon>
        <taxon>Sar</taxon>
        <taxon>Alveolata</taxon>
        <taxon>Dinophyceae</taxon>
        <taxon>Prorocentrales</taxon>
        <taxon>Prorocentraceae</taxon>
        <taxon>Prorocentrum</taxon>
    </lineage>
</organism>
<keyword evidence="1" id="KW-0067">ATP-binding</keyword>
<keyword evidence="1" id="KW-0808">Transferase</keyword>
<dbReference type="Proteomes" id="UP001189429">
    <property type="component" value="Unassembled WGS sequence"/>
</dbReference>
<feature type="region of interest" description="Disordered" evidence="2">
    <location>
        <begin position="14"/>
        <end position="35"/>
    </location>
</feature>
<feature type="region of interest" description="Disordered" evidence="2">
    <location>
        <begin position="88"/>
        <end position="107"/>
    </location>
</feature>
<keyword evidence="1" id="KW-0496">Mitochondrion</keyword>
<dbReference type="EC" id="2.7.11.-" evidence="1"/>
<keyword evidence="1" id="KW-0418">Kinase</keyword>
<keyword evidence="4" id="KW-1185">Reference proteome</keyword>
<evidence type="ECO:0000256" key="1">
    <source>
        <dbReference type="RuleBase" id="RU366032"/>
    </source>
</evidence>
<reference evidence="3" key="1">
    <citation type="submission" date="2023-10" db="EMBL/GenBank/DDBJ databases">
        <authorList>
            <person name="Chen Y."/>
            <person name="Shah S."/>
            <person name="Dougan E. K."/>
            <person name="Thang M."/>
            <person name="Chan C."/>
        </authorList>
    </citation>
    <scope>NUCLEOTIDE SEQUENCE [LARGE SCALE GENOMIC DNA]</scope>
</reference>
<keyword evidence="1" id="KW-0547">Nucleotide-binding</keyword>
<dbReference type="EMBL" id="CAUYUJ010017361">
    <property type="protein sequence ID" value="CAK0874141.1"/>
    <property type="molecule type" value="Genomic_DNA"/>
</dbReference>
<dbReference type="SUPFAM" id="SSF55874">
    <property type="entry name" value="ATPase domain of HSP90 chaperone/DNA topoisomerase II/histidine kinase"/>
    <property type="match status" value="1"/>
</dbReference>
<accession>A0ABN9VLD5</accession>
<proteinExistence type="inferred from homology"/>
<dbReference type="InterPro" id="IPR036890">
    <property type="entry name" value="HATPase_C_sf"/>
</dbReference>
<evidence type="ECO:0000256" key="2">
    <source>
        <dbReference type="SAM" id="MobiDB-lite"/>
    </source>
</evidence>
<dbReference type="InterPro" id="IPR039028">
    <property type="entry name" value="BCKD/PDK"/>
</dbReference>
<dbReference type="PANTHER" id="PTHR11947:SF3">
    <property type="entry name" value="[PYRUVATE DEHYDROGENASE (ACETYL-TRANSFERRING)] KINASE, MITOCHONDRIAL"/>
    <property type="match status" value="1"/>
</dbReference>
<comment type="subcellular location">
    <subcellularLocation>
        <location evidence="1">Mitochondrion matrix</location>
    </subcellularLocation>
</comment>
<evidence type="ECO:0000313" key="4">
    <source>
        <dbReference type="Proteomes" id="UP001189429"/>
    </source>
</evidence>
<dbReference type="Gene3D" id="3.30.565.10">
    <property type="entry name" value="Histidine kinase-like ATPase, C-terminal domain"/>
    <property type="match status" value="1"/>
</dbReference>
<protein>
    <recommendedName>
        <fullName evidence="1">Protein-serine/threonine kinase</fullName>
        <ecNumber evidence="1">2.7.11.-</ecNumber>
    </recommendedName>
</protein>